<dbReference type="InterPro" id="IPR003591">
    <property type="entry name" value="Leu-rich_rpt_typical-subtyp"/>
</dbReference>
<feature type="region of interest" description="Disordered" evidence="7">
    <location>
        <begin position="519"/>
        <end position="579"/>
    </location>
</feature>
<dbReference type="PhylomeDB" id="B4GSS1"/>
<dbReference type="AlphaFoldDB" id="B4GSS1"/>
<feature type="domain" description="Ig-like" evidence="9">
    <location>
        <begin position="309"/>
        <end position="416"/>
    </location>
</feature>
<keyword evidence="1" id="KW-0433">Leucine-rich repeat</keyword>
<evidence type="ECO:0000313" key="10">
    <source>
        <dbReference type="EMBL" id="EDW25430.1"/>
    </source>
</evidence>
<dbReference type="HOGENOM" id="CLU_014499_0_0_1"/>
<feature type="region of interest" description="Disordered" evidence="7">
    <location>
        <begin position="734"/>
        <end position="761"/>
    </location>
</feature>
<dbReference type="Proteomes" id="UP000008744">
    <property type="component" value="Unassembled WGS sequence"/>
</dbReference>
<keyword evidence="5" id="KW-0325">Glycoprotein</keyword>
<dbReference type="SMR" id="B4GSS1"/>
<keyword evidence="4" id="KW-1015">Disulfide bond</keyword>
<dbReference type="InterPro" id="IPR036179">
    <property type="entry name" value="Ig-like_dom_sf"/>
</dbReference>
<dbReference type="OrthoDB" id="643377at2759"/>
<dbReference type="SMART" id="SM00409">
    <property type="entry name" value="IG"/>
    <property type="match status" value="1"/>
</dbReference>
<feature type="compositionally biased region" description="Low complexity" evidence="7">
    <location>
        <begin position="1"/>
        <end position="11"/>
    </location>
</feature>
<dbReference type="OMA" id="RNEWNCS"/>
<feature type="region of interest" description="Disordered" evidence="7">
    <location>
        <begin position="956"/>
        <end position="1021"/>
    </location>
</feature>
<dbReference type="SUPFAM" id="SSF52058">
    <property type="entry name" value="L domain-like"/>
    <property type="match status" value="1"/>
</dbReference>
<reference evidence="10" key="1">
    <citation type="journal article" date="2007" name="Nature">
        <title>Evolution of genes and genomes on the Drosophila phylogeny.</title>
        <authorList>
            <consortium name="Drosophila 12 Genomes Consortium"/>
            <person name="Clark A.G."/>
            <person name="Eisen M.B."/>
            <person name="Smith D.R."/>
            <person name="Bergman C.M."/>
            <person name="Oliver B."/>
            <person name="Markow T.A."/>
            <person name="Kaufman T.C."/>
            <person name="Kellis M."/>
            <person name="Gelbart W."/>
            <person name="Iyer V.N."/>
            <person name="Pollard D.A."/>
            <person name="Sackton T.B."/>
            <person name="Larracuente A.M."/>
            <person name="Singh N.D."/>
            <person name="Abad J.P."/>
            <person name="Abt D.N."/>
            <person name="Adryan B."/>
            <person name="Aguade M."/>
            <person name="Akashi H."/>
            <person name="Anderson W.W."/>
            <person name="Aquadro C.F."/>
            <person name="Ardell D.H."/>
            <person name="Arguello R."/>
            <person name="Artieri C.G."/>
            <person name="Barbash D.A."/>
            <person name="Barker D."/>
            <person name="Barsanti P."/>
            <person name="Batterham P."/>
            <person name="Batzoglou S."/>
            <person name="Begun D."/>
            <person name="Bhutkar A."/>
            <person name="Blanco E."/>
            <person name="Bosak S.A."/>
            <person name="Bradley R.K."/>
            <person name="Brand A.D."/>
            <person name="Brent M.R."/>
            <person name="Brooks A.N."/>
            <person name="Brown R.H."/>
            <person name="Butlin R.K."/>
            <person name="Caggese C."/>
            <person name="Calvi B.R."/>
            <person name="Bernardo de Carvalho A."/>
            <person name="Caspi A."/>
            <person name="Castrezana S."/>
            <person name="Celniker S.E."/>
            <person name="Chang J.L."/>
            <person name="Chapple C."/>
            <person name="Chatterji S."/>
            <person name="Chinwalla A."/>
            <person name="Civetta A."/>
            <person name="Clifton S.W."/>
            <person name="Comeron J.M."/>
            <person name="Costello J.C."/>
            <person name="Coyne J.A."/>
            <person name="Daub J."/>
            <person name="David R.G."/>
            <person name="Delcher A.L."/>
            <person name="Delehaunty K."/>
            <person name="Do C.B."/>
            <person name="Ebling H."/>
            <person name="Edwards K."/>
            <person name="Eickbush T."/>
            <person name="Evans J.D."/>
            <person name="Filipski A."/>
            <person name="Findeiss S."/>
            <person name="Freyhult E."/>
            <person name="Fulton L."/>
            <person name="Fulton R."/>
            <person name="Garcia A.C."/>
            <person name="Gardiner A."/>
            <person name="Garfield D.A."/>
            <person name="Garvin B.E."/>
            <person name="Gibson G."/>
            <person name="Gilbert D."/>
            <person name="Gnerre S."/>
            <person name="Godfrey J."/>
            <person name="Good R."/>
            <person name="Gotea V."/>
            <person name="Gravely B."/>
            <person name="Greenberg A.J."/>
            <person name="Griffiths-Jones S."/>
            <person name="Gross S."/>
            <person name="Guigo R."/>
            <person name="Gustafson E.A."/>
            <person name="Haerty W."/>
            <person name="Hahn M.W."/>
            <person name="Halligan D.L."/>
            <person name="Halpern A.L."/>
            <person name="Halter G.M."/>
            <person name="Han M.V."/>
            <person name="Heger A."/>
            <person name="Hillier L."/>
            <person name="Hinrichs A.S."/>
            <person name="Holmes I."/>
            <person name="Hoskins R.A."/>
            <person name="Hubisz M.J."/>
            <person name="Hultmark D."/>
            <person name="Huntley M.A."/>
            <person name="Jaffe D.B."/>
            <person name="Jagadeeshan S."/>
            <person name="Jeck W.R."/>
            <person name="Johnson J."/>
            <person name="Jones C.D."/>
            <person name="Jordan W.C."/>
            <person name="Karpen G.H."/>
            <person name="Kataoka E."/>
            <person name="Keightley P.D."/>
            <person name="Kheradpour P."/>
            <person name="Kirkness E.F."/>
            <person name="Koerich L.B."/>
            <person name="Kristiansen K."/>
            <person name="Kudrna D."/>
            <person name="Kulathinal R.J."/>
            <person name="Kumar S."/>
            <person name="Kwok R."/>
            <person name="Lander E."/>
            <person name="Langley C.H."/>
            <person name="Lapoint R."/>
            <person name="Lazzaro B.P."/>
            <person name="Lee S.J."/>
            <person name="Levesque L."/>
            <person name="Li R."/>
            <person name="Lin C.F."/>
            <person name="Lin M.F."/>
            <person name="Lindblad-Toh K."/>
            <person name="Llopart A."/>
            <person name="Long M."/>
            <person name="Low L."/>
            <person name="Lozovsky E."/>
            <person name="Lu J."/>
            <person name="Luo M."/>
            <person name="Machado C.A."/>
            <person name="Makalowski W."/>
            <person name="Marzo M."/>
            <person name="Matsuda M."/>
            <person name="Matzkin L."/>
            <person name="McAllister B."/>
            <person name="McBride C.S."/>
            <person name="McKernan B."/>
            <person name="McKernan K."/>
            <person name="Mendez-Lago M."/>
            <person name="Minx P."/>
            <person name="Mollenhauer M.U."/>
            <person name="Montooth K."/>
            <person name="Mount S.M."/>
            <person name="Mu X."/>
            <person name="Myers E."/>
            <person name="Negre B."/>
            <person name="Newfeld S."/>
            <person name="Nielsen R."/>
            <person name="Noor M.A."/>
            <person name="O'Grady P."/>
            <person name="Pachter L."/>
            <person name="Papaceit M."/>
            <person name="Parisi M.J."/>
            <person name="Parisi M."/>
            <person name="Parts L."/>
            <person name="Pedersen J.S."/>
            <person name="Pesole G."/>
            <person name="Phillippy A.M."/>
            <person name="Ponting C.P."/>
            <person name="Pop M."/>
            <person name="Porcelli D."/>
            <person name="Powell J.R."/>
            <person name="Prohaska S."/>
            <person name="Pruitt K."/>
            <person name="Puig M."/>
            <person name="Quesneville H."/>
            <person name="Ram K.R."/>
            <person name="Rand D."/>
            <person name="Rasmussen M.D."/>
            <person name="Reed L.K."/>
            <person name="Reenan R."/>
            <person name="Reily A."/>
            <person name="Remington K.A."/>
            <person name="Rieger T.T."/>
            <person name="Ritchie M.G."/>
            <person name="Robin C."/>
            <person name="Rogers Y.H."/>
            <person name="Rohde C."/>
            <person name="Rozas J."/>
            <person name="Rubenfield M.J."/>
            <person name="Ruiz A."/>
            <person name="Russo S."/>
            <person name="Salzberg S.L."/>
            <person name="Sanchez-Gracia A."/>
            <person name="Saranga D.J."/>
            <person name="Sato H."/>
            <person name="Schaeffer S.W."/>
            <person name="Schatz M.C."/>
            <person name="Schlenke T."/>
            <person name="Schwartz R."/>
            <person name="Segarra C."/>
            <person name="Singh R.S."/>
            <person name="Sirot L."/>
            <person name="Sirota M."/>
            <person name="Sisneros N.B."/>
            <person name="Smith C.D."/>
            <person name="Smith T.F."/>
            <person name="Spieth J."/>
            <person name="Stage D.E."/>
            <person name="Stark A."/>
            <person name="Stephan W."/>
            <person name="Strausberg R.L."/>
            <person name="Strempel S."/>
            <person name="Sturgill D."/>
            <person name="Sutton G."/>
            <person name="Sutton G.G."/>
            <person name="Tao W."/>
            <person name="Teichmann S."/>
            <person name="Tobari Y.N."/>
            <person name="Tomimura Y."/>
            <person name="Tsolas J.M."/>
            <person name="Valente V.L."/>
            <person name="Venter E."/>
            <person name="Venter J.C."/>
            <person name="Vicario S."/>
            <person name="Vieira F.G."/>
            <person name="Vilella A.J."/>
            <person name="Villasante A."/>
            <person name="Walenz B."/>
            <person name="Wang J."/>
            <person name="Wasserman M."/>
            <person name="Watts T."/>
            <person name="Wilson D."/>
            <person name="Wilson R.K."/>
            <person name="Wing R.A."/>
            <person name="Wolfner M.F."/>
            <person name="Wong A."/>
            <person name="Wong G.K."/>
            <person name="Wu C.I."/>
            <person name="Wu G."/>
            <person name="Yamamoto D."/>
            <person name="Yang H.P."/>
            <person name="Yang S.P."/>
            <person name="Yorke J.A."/>
            <person name="Yoshida K."/>
            <person name="Zdobnov E."/>
            <person name="Zhang P."/>
            <person name="Zhang Y."/>
            <person name="Zimin A.V."/>
            <person name="Baldwin J."/>
            <person name="Abdouelleil A."/>
            <person name="Abdulkadir J."/>
            <person name="Abebe A."/>
            <person name="Abera B."/>
            <person name="Abreu J."/>
            <person name="Acer S.C."/>
            <person name="Aftuck L."/>
            <person name="Alexander A."/>
            <person name="An P."/>
            <person name="Anderson E."/>
            <person name="Anderson S."/>
            <person name="Arachi H."/>
            <person name="Azer M."/>
            <person name="Bachantsang P."/>
            <person name="Barry A."/>
            <person name="Bayul T."/>
            <person name="Berlin A."/>
            <person name="Bessette D."/>
            <person name="Bloom T."/>
            <person name="Blye J."/>
            <person name="Boguslavskiy L."/>
            <person name="Bonnet C."/>
            <person name="Boukhgalter B."/>
            <person name="Bourzgui I."/>
            <person name="Brown A."/>
            <person name="Cahill P."/>
            <person name="Channer S."/>
            <person name="Cheshatsang Y."/>
            <person name="Chuda L."/>
            <person name="Citroen M."/>
            <person name="Collymore A."/>
            <person name="Cooke P."/>
            <person name="Costello M."/>
            <person name="D'Aco K."/>
            <person name="Daza R."/>
            <person name="De Haan G."/>
            <person name="DeGray S."/>
            <person name="DeMaso C."/>
            <person name="Dhargay N."/>
            <person name="Dooley K."/>
            <person name="Dooley E."/>
            <person name="Doricent M."/>
            <person name="Dorje P."/>
            <person name="Dorjee K."/>
            <person name="Dupes A."/>
            <person name="Elong R."/>
            <person name="Falk J."/>
            <person name="Farina A."/>
            <person name="Faro S."/>
            <person name="Ferguson D."/>
            <person name="Fisher S."/>
            <person name="Foley C.D."/>
            <person name="Franke A."/>
            <person name="Friedrich D."/>
            <person name="Gadbois L."/>
            <person name="Gearin G."/>
            <person name="Gearin C.R."/>
            <person name="Giannoukos G."/>
            <person name="Goode T."/>
            <person name="Graham J."/>
            <person name="Grandbois E."/>
            <person name="Grewal S."/>
            <person name="Gyaltsen K."/>
            <person name="Hafez N."/>
            <person name="Hagos B."/>
            <person name="Hall J."/>
            <person name="Henson C."/>
            <person name="Hollinger A."/>
            <person name="Honan T."/>
            <person name="Huard M.D."/>
            <person name="Hughes L."/>
            <person name="Hurhula B."/>
            <person name="Husby M.E."/>
            <person name="Kamat A."/>
            <person name="Kanga B."/>
            <person name="Kashin S."/>
            <person name="Khazanovich D."/>
            <person name="Kisner P."/>
            <person name="Lance K."/>
            <person name="Lara M."/>
            <person name="Lee W."/>
            <person name="Lennon N."/>
            <person name="Letendre F."/>
            <person name="LeVine R."/>
            <person name="Lipovsky A."/>
            <person name="Liu X."/>
            <person name="Liu J."/>
            <person name="Liu S."/>
            <person name="Lokyitsang T."/>
            <person name="Lokyitsang Y."/>
            <person name="Lubonja R."/>
            <person name="Lui A."/>
            <person name="MacDonald P."/>
            <person name="Magnisalis V."/>
            <person name="Maru K."/>
            <person name="Matthews C."/>
            <person name="McCusker W."/>
            <person name="McDonough S."/>
            <person name="Mehta T."/>
            <person name="Meldrim J."/>
            <person name="Meneus L."/>
            <person name="Mihai O."/>
            <person name="Mihalev A."/>
            <person name="Mihova T."/>
            <person name="Mittelman R."/>
            <person name="Mlenga V."/>
            <person name="Montmayeur A."/>
            <person name="Mulrain L."/>
            <person name="Navidi A."/>
            <person name="Naylor J."/>
            <person name="Negash T."/>
            <person name="Nguyen T."/>
            <person name="Nguyen N."/>
            <person name="Nicol R."/>
            <person name="Norbu C."/>
            <person name="Norbu N."/>
            <person name="Novod N."/>
            <person name="O'Neill B."/>
            <person name="Osman S."/>
            <person name="Markiewicz E."/>
            <person name="Oyono O.L."/>
            <person name="Patti C."/>
            <person name="Phunkhang P."/>
            <person name="Pierre F."/>
            <person name="Priest M."/>
            <person name="Raghuraman S."/>
            <person name="Rege F."/>
            <person name="Reyes R."/>
            <person name="Rise C."/>
            <person name="Rogov P."/>
            <person name="Ross K."/>
            <person name="Ryan E."/>
            <person name="Settipalli S."/>
            <person name="Shea T."/>
            <person name="Sherpa N."/>
            <person name="Shi L."/>
            <person name="Shih D."/>
            <person name="Sparrow T."/>
            <person name="Spaulding J."/>
            <person name="Stalker J."/>
            <person name="Stange-Thomann N."/>
            <person name="Stavropoulos S."/>
            <person name="Stone C."/>
            <person name="Strader C."/>
            <person name="Tesfaye S."/>
            <person name="Thomson T."/>
            <person name="Thoulutsang Y."/>
            <person name="Thoulutsang D."/>
            <person name="Topham K."/>
            <person name="Topping I."/>
            <person name="Tsamla T."/>
            <person name="Vassiliev H."/>
            <person name="Vo A."/>
            <person name="Wangchuk T."/>
            <person name="Wangdi T."/>
            <person name="Weiand M."/>
            <person name="Wilkinson J."/>
            <person name="Wilson A."/>
            <person name="Yadav S."/>
            <person name="Young G."/>
            <person name="Yu Q."/>
            <person name="Zembek L."/>
            <person name="Zhong D."/>
            <person name="Zimmer A."/>
            <person name="Zwirko Z."/>
            <person name="Jaffe D.B."/>
            <person name="Alvarez P."/>
            <person name="Brockman W."/>
            <person name="Butler J."/>
            <person name="Chin C."/>
            <person name="Gnerre S."/>
            <person name="Grabherr M."/>
            <person name="Kleber M."/>
            <person name="Mauceli E."/>
            <person name="MacCallum I."/>
        </authorList>
    </citation>
    <scope>NUCLEOTIDE SEQUENCE [LARGE SCALE GENOMIC DNA]</scope>
    <source>
        <strain evidence="10">MSH-3</strain>
    </source>
</reference>
<dbReference type="PROSITE" id="PS50835">
    <property type="entry name" value="IG_LIKE"/>
    <property type="match status" value="1"/>
</dbReference>
<feature type="compositionally biased region" description="Low complexity" evidence="7">
    <location>
        <begin position="734"/>
        <end position="752"/>
    </location>
</feature>
<dbReference type="PROSITE" id="PS51450">
    <property type="entry name" value="LRR"/>
    <property type="match status" value="1"/>
</dbReference>
<keyword evidence="8" id="KW-0472">Membrane</keyword>
<dbReference type="eggNOG" id="KOG0619">
    <property type="taxonomic scope" value="Eukaryota"/>
</dbReference>
<keyword evidence="8" id="KW-1133">Transmembrane helix</keyword>
<feature type="compositionally biased region" description="Basic and acidic residues" evidence="7">
    <location>
        <begin position="12"/>
        <end position="22"/>
    </location>
</feature>
<dbReference type="FunFam" id="2.60.40.10:FF:000032">
    <property type="entry name" value="palladin isoform X1"/>
    <property type="match status" value="1"/>
</dbReference>
<dbReference type="PANTHER" id="PTHR24366:SF140">
    <property type="entry name" value="IP22191P"/>
    <property type="match status" value="1"/>
</dbReference>
<dbReference type="InterPro" id="IPR013783">
    <property type="entry name" value="Ig-like_fold"/>
</dbReference>
<dbReference type="InterPro" id="IPR007110">
    <property type="entry name" value="Ig-like_dom"/>
</dbReference>
<evidence type="ECO:0000313" key="11">
    <source>
        <dbReference type="Proteomes" id="UP000008744"/>
    </source>
</evidence>
<dbReference type="GO" id="GO:0071944">
    <property type="term" value="C:cell periphery"/>
    <property type="evidence" value="ECO:0007669"/>
    <property type="project" value="UniProtKB-ARBA"/>
</dbReference>
<dbReference type="InterPro" id="IPR001611">
    <property type="entry name" value="Leu-rich_rpt"/>
</dbReference>
<dbReference type="STRING" id="7234.B4GSS1"/>
<dbReference type="KEGG" id="dpe:6596402"/>
<feature type="compositionally biased region" description="Polar residues" evidence="7">
    <location>
        <begin position="565"/>
        <end position="575"/>
    </location>
</feature>
<dbReference type="FunFam" id="3.80.10.10:FF:000082">
    <property type="entry name" value="Leucine-rich repeat-containing 24"/>
    <property type="match status" value="1"/>
</dbReference>
<keyword evidence="3" id="KW-0677">Repeat</keyword>
<dbReference type="InterPro" id="IPR013098">
    <property type="entry name" value="Ig_I-set"/>
</dbReference>
<name>B4GSS1_DROPE</name>
<evidence type="ECO:0000256" key="2">
    <source>
        <dbReference type="ARBA" id="ARBA00022729"/>
    </source>
</evidence>
<dbReference type="SUPFAM" id="SSF48726">
    <property type="entry name" value="Immunoglobulin"/>
    <property type="match status" value="1"/>
</dbReference>
<dbReference type="InterPro" id="IPR032675">
    <property type="entry name" value="LRR_dom_sf"/>
</dbReference>
<evidence type="ECO:0000256" key="3">
    <source>
        <dbReference type="ARBA" id="ARBA00022737"/>
    </source>
</evidence>
<dbReference type="SMART" id="SM00369">
    <property type="entry name" value="LRR_TYP"/>
    <property type="match status" value="6"/>
</dbReference>
<keyword evidence="2" id="KW-0732">Signal</keyword>
<dbReference type="PANTHER" id="PTHR24366">
    <property type="entry name" value="IG(IMMUNOGLOBULIN) AND LRR(LEUCINE RICH REPEAT) DOMAINS"/>
    <property type="match status" value="1"/>
</dbReference>
<proteinExistence type="predicted"/>
<organism evidence="11">
    <name type="scientific">Drosophila persimilis</name>
    <name type="common">Fruit fly</name>
    <dbReference type="NCBI Taxonomy" id="7234"/>
    <lineage>
        <taxon>Eukaryota</taxon>
        <taxon>Metazoa</taxon>
        <taxon>Ecdysozoa</taxon>
        <taxon>Arthropoda</taxon>
        <taxon>Hexapoda</taxon>
        <taxon>Insecta</taxon>
        <taxon>Pterygota</taxon>
        <taxon>Neoptera</taxon>
        <taxon>Endopterygota</taxon>
        <taxon>Diptera</taxon>
        <taxon>Brachycera</taxon>
        <taxon>Muscomorpha</taxon>
        <taxon>Ephydroidea</taxon>
        <taxon>Drosophilidae</taxon>
        <taxon>Drosophila</taxon>
        <taxon>Sophophora</taxon>
    </lineage>
</organism>
<dbReference type="SMART" id="SM00408">
    <property type="entry name" value="IGc2"/>
    <property type="match status" value="1"/>
</dbReference>
<keyword evidence="11" id="KW-1185">Reference proteome</keyword>
<dbReference type="EMBL" id="CH479189">
    <property type="protein sequence ID" value="EDW25430.1"/>
    <property type="molecule type" value="Genomic_DNA"/>
</dbReference>
<evidence type="ECO:0000256" key="7">
    <source>
        <dbReference type="SAM" id="MobiDB-lite"/>
    </source>
</evidence>
<feature type="transmembrane region" description="Helical" evidence="8">
    <location>
        <begin position="426"/>
        <end position="455"/>
    </location>
</feature>
<dbReference type="Pfam" id="PF07679">
    <property type="entry name" value="I-set"/>
    <property type="match status" value="1"/>
</dbReference>
<keyword evidence="6" id="KW-0393">Immunoglobulin domain</keyword>
<gene>
    <name evidence="10" type="primary">Dper\GL26432</name>
    <name evidence="10" type="ORF">Dper_GL26432</name>
</gene>
<dbReference type="SMART" id="SM00082">
    <property type="entry name" value="LRRCT"/>
    <property type="match status" value="1"/>
</dbReference>
<evidence type="ECO:0000256" key="5">
    <source>
        <dbReference type="ARBA" id="ARBA00023180"/>
    </source>
</evidence>
<evidence type="ECO:0000259" key="9">
    <source>
        <dbReference type="PROSITE" id="PS50835"/>
    </source>
</evidence>
<feature type="region of interest" description="Disordered" evidence="7">
    <location>
        <begin position="1"/>
        <end position="43"/>
    </location>
</feature>
<accession>B4GSS1</accession>
<dbReference type="Gene3D" id="3.80.10.10">
    <property type="entry name" value="Ribonuclease Inhibitor"/>
    <property type="match status" value="2"/>
</dbReference>
<dbReference type="InterPro" id="IPR003598">
    <property type="entry name" value="Ig_sub2"/>
</dbReference>
<evidence type="ECO:0000256" key="6">
    <source>
        <dbReference type="ARBA" id="ARBA00023319"/>
    </source>
</evidence>
<dbReference type="InterPro" id="IPR000483">
    <property type="entry name" value="Cys-rich_flank_reg_C"/>
</dbReference>
<dbReference type="Pfam" id="PF13855">
    <property type="entry name" value="LRR_8"/>
    <property type="match status" value="1"/>
</dbReference>
<dbReference type="InterPro" id="IPR003599">
    <property type="entry name" value="Ig_sub"/>
</dbReference>
<sequence>MAAAAAAATPTPEERARPHDIASDNSAQHRTLATKVRRKESRPLRRLHPPIPLGQLLWLLCCLSQLRAECPSVCECKWKSGKESVLCLNANLTHIPEPLDAGTQLLDLSGNDIQSMPDDSFAAARLLNLQKVYLARCRLRLIERHAFRKLINLVELDLSHNQLGAIPSLALYHVSELRELRLSGNPILRVPDDAFAHVPQLVRLEMSDCRLAFVAVRAFAGLESSLEWLKLDGNRLSEVRSGTITSLSSLHGLELAGNEWNCSCSLRPLRAWMLQQNIPSGIPPTCQSPPRLTGRAWDKLDVDDFACVPQIVATDTTAHGVEGRNVTMSCYVEGVPQPAVRWLLKNRLIANLSAGGEDSDEPRTAAATQGRKTYVVNMLRNASNLTILTADMQDAGIYTCAAENKAGKVEASVTLAVSRRPPEAPWGVRIVLLGVLAALLFVVGSSFAAICLCSLRRRRKLRLWNSVPPVRRSESYEKIEMTARVRPDLGGGASCGGGSANGAGLFQDAEEQGYLRAAHTPLNNDNDAGQAAIVNPSAGGAQRRNGDYLHVSTHCDDDEEEDQQKQPSRKTSMGGDTTKRLAGNVVSTSASASAANNSVAVALALEETDLHIPRLIDIGGTDSASSSISSQVDAAARLAGYGGHAVAWKTTPIATTKITSPHSKPATTTTTILTQPTQGAACSATPYSRYGNHPADEMATSVFCSSNGDGPDNDLFDSNYPDLLDIAKYAVAQAHQQHQQQQQQGHGYAQGAPTPNGGLCTLPRKLKTSGKYFRNSSDSQSPLLADNSSKYGSSTLGDGSFLNEAMGLGRRYSAESSYANYSSTTTYTGGGQRANSFLNLVQSGAHKGALGHHLGHKPSLPSSPVQHQRSLSSAATPLLDFSALANRAAGAANSSVAAYDYHAAQLERFLEEYRNLQDQLCKMKETCDTIRKKETPLRVAVGQSAAQLADPVMYSAATASHSPKPPAASNLKSKTLLPGQPPDPPPYWLHRNAMLKRLNGNDGNGATGAASPQPGQDIFKS</sequence>
<dbReference type="Gene3D" id="2.60.40.10">
    <property type="entry name" value="Immunoglobulins"/>
    <property type="match status" value="1"/>
</dbReference>
<keyword evidence="8" id="KW-0812">Transmembrane</keyword>
<protein>
    <submittedName>
        <fullName evidence="10">GL26432</fullName>
    </submittedName>
</protein>
<evidence type="ECO:0000256" key="4">
    <source>
        <dbReference type="ARBA" id="ARBA00023157"/>
    </source>
</evidence>
<reference evidence="10" key="2">
    <citation type="submission" date="2008-06" db="EMBL/GenBank/DDBJ databases">
        <authorList>
            <consortium name="FlyBase"/>
        </authorList>
    </citation>
    <scope>NUCLEOTIDE SEQUENCE</scope>
    <source>
        <strain evidence="10">MSH-3</strain>
    </source>
</reference>
<evidence type="ECO:0000256" key="1">
    <source>
        <dbReference type="ARBA" id="ARBA00022614"/>
    </source>
</evidence>
<evidence type="ECO:0000256" key="8">
    <source>
        <dbReference type="SAM" id="Phobius"/>
    </source>
</evidence>